<dbReference type="CDD" id="cd01116">
    <property type="entry name" value="P_permease"/>
    <property type="match status" value="1"/>
</dbReference>
<feature type="transmembrane region" description="Helical" evidence="8">
    <location>
        <begin position="344"/>
        <end position="368"/>
    </location>
</feature>
<dbReference type="InterPro" id="IPR051475">
    <property type="entry name" value="Diverse_Ion_Transporter"/>
</dbReference>
<feature type="transmembrane region" description="Helical" evidence="8">
    <location>
        <begin position="20"/>
        <end position="40"/>
    </location>
</feature>
<dbReference type="GO" id="GO:0015105">
    <property type="term" value="F:arsenite transmembrane transporter activity"/>
    <property type="evidence" value="ECO:0007669"/>
    <property type="project" value="InterPro"/>
</dbReference>
<feature type="transmembrane region" description="Helical" evidence="8">
    <location>
        <begin position="388"/>
        <end position="415"/>
    </location>
</feature>
<feature type="transmembrane region" description="Helical" evidence="8">
    <location>
        <begin position="253"/>
        <end position="270"/>
    </location>
</feature>
<keyword evidence="11" id="KW-1185">Reference proteome</keyword>
<dbReference type="KEGG" id="chya:V22_43190"/>
<evidence type="ECO:0000256" key="1">
    <source>
        <dbReference type="ARBA" id="ARBA00004651"/>
    </source>
</evidence>
<dbReference type="PRINTS" id="PR00758">
    <property type="entry name" value="ARSENICPUMP"/>
</dbReference>
<sequence length="462" mass="49131">MDLTYTFAFAEEAVKPQMASGWIMAVFAFGMLLTYIGVAIDQFHKTVAALTGAACLVVLALQLGLFKYDYIYEILEHDLNIFGVIVGTGILVDITGKSGLFHFLSILIVQATGGKANALYFAICGLTFVFVAVLTIVPAMLILGSLVLVICRSLDYNPKPFLLSVAICANSGAIATFASGLPNIMIGTAAHIPYVQFLQVSLPFAVISLITALGVLRFAFRNSVPWKQTPEEVAAISAKIAEFDPWAMVGDKWILIRSAVILTLTVIGFATANMIGVGVDFIAMAGGTAALFFAGKGVEDSINKVNWTVILFFLGLFLIIGCVKQTGALVWLADQVVQASGGNVYVLVPMLTVFSAVASAIVDNIPVAATLIPIVNDIIATGVPDEPLWWTLILGCNLGGNGTPIGSISCVIALYTLKKEAHINVGWPEFLKLGGMILVVQVVEIIVFLLLLHAAGLFPEIA</sequence>
<dbReference type="InterPro" id="IPR004680">
    <property type="entry name" value="Cit_transptr-like_dom"/>
</dbReference>
<proteinExistence type="inferred from homology"/>
<evidence type="ECO:0000256" key="3">
    <source>
        <dbReference type="ARBA" id="ARBA00022448"/>
    </source>
</evidence>
<evidence type="ECO:0000256" key="8">
    <source>
        <dbReference type="SAM" id="Phobius"/>
    </source>
</evidence>
<feature type="domain" description="Citrate transporter-like" evidence="9">
    <location>
        <begin position="35"/>
        <end position="395"/>
    </location>
</feature>
<keyword evidence="6 8" id="KW-1133">Transmembrane helix</keyword>
<feature type="transmembrane region" description="Helical" evidence="8">
    <location>
        <begin position="197"/>
        <end position="220"/>
    </location>
</feature>
<feature type="transmembrane region" description="Helical" evidence="8">
    <location>
        <begin position="161"/>
        <end position="185"/>
    </location>
</feature>
<organism evidence="10 11">
    <name type="scientific">Calycomorphotria hydatis</name>
    <dbReference type="NCBI Taxonomy" id="2528027"/>
    <lineage>
        <taxon>Bacteria</taxon>
        <taxon>Pseudomonadati</taxon>
        <taxon>Planctomycetota</taxon>
        <taxon>Planctomycetia</taxon>
        <taxon>Planctomycetales</taxon>
        <taxon>Planctomycetaceae</taxon>
        <taxon>Calycomorphotria</taxon>
    </lineage>
</organism>
<dbReference type="AlphaFoldDB" id="A0A517TFA4"/>
<name>A0A517TFA4_9PLAN</name>
<comment type="similarity">
    <text evidence="2">Belongs to the CitM (TC 2.A.11) transporter family.</text>
</comment>
<dbReference type="EMBL" id="CP036316">
    <property type="protein sequence ID" value="QDT67047.1"/>
    <property type="molecule type" value="Genomic_DNA"/>
</dbReference>
<evidence type="ECO:0000256" key="5">
    <source>
        <dbReference type="ARBA" id="ARBA00022692"/>
    </source>
</evidence>
<keyword evidence="7 8" id="KW-0472">Membrane</keyword>
<feature type="transmembrane region" description="Helical" evidence="8">
    <location>
        <begin position="277"/>
        <end position="295"/>
    </location>
</feature>
<protein>
    <submittedName>
        <fullName evidence="10">Arsenical pump membrane protein</fullName>
    </submittedName>
</protein>
<evidence type="ECO:0000256" key="6">
    <source>
        <dbReference type="ARBA" id="ARBA00022989"/>
    </source>
</evidence>
<dbReference type="RefSeq" id="WP_197439822.1">
    <property type="nucleotide sequence ID" value="NZ_CP036316.1"/>
</dbReference>
<dbReference type="Pfam" id="PF03600">
    <property type="entry name" value="CitMHS"/>
    <property type="match status" value="1"/>
</dbReference>
<keyword evidence="5 8" id="KW-0812">Transmembrane</keyword>
<evidence type="ECO:0000259" key="9">
    <source>
        <dbReference type="Pfam" id="PF03600"/>
    </source>
</evidence>
<dbReference type="Proteomes" id="UP000319976">
    <property type="component" value="Chromosome"/>
</dbReference>
<feature type="transmembrane region" description="Helical" evidence="8">
    <location>
        <begin position="119"/>
        <end position="149"/>
    </location>
</feature>
<accession>A0A517TFA4</accession>
<evidence type="ECO:0000256" key="4">
    <source>
        <dbReference type="ARBA" id="ARBA00022475"/>
    </source>
</evidence>
<feature type="transmembrane region" description="Helical" evidence="8">
    <location>
        <begin position="436"/>
        <end position="458"/>
    </location>
</feature>
<comment type="subcellular location">
    <subcellularLocation>
        <location evidence="1">Cell membrane</location>
        <topology evidence="1">Multi-pass membrane protein</topology>
    </subcellularLocation>
</comment>
<keyword evidence="3" id="KW-0813">Transport</keyword>
<dbReference type="PANTHER" id="PTHR43568">
    <property type="entry name" value="P PROTEIN"/>
    <property type="match status" value="1"/>
</dbReference>
<evidence type="ECO:0000313" key="11">
    <source>
        <dbReference type="Proteomes" id="UP000319976"/>
    </source>
</evidence>
<feature type="transmembrane region" description="Helical" evidence="8">
    <location>
        <begin position="81"/>
        <end position="107"/>
    </location>
</feature>
<gene>
    <name evidence="10" type="primary">arsB</name>
    <name evidence="10" type="ORF">V22_43190</name>
</gene>
<keyword evidence="4" id="KW-1003">Cell membrane</keyword>
<evidence type="ECO:0000313" key="10">
    <source>
        <dbReference type="EMBL" id="QDT67047.1"/>
    </source>
</evidence>
<feature type="transmembrane region" description="Helical" evidence="8">
    <location>
        <begin position="47"/>
        <end position="66"/>
    </location>
</feature>
<dbReference type="GO" id="GO:0005886">
    <property type="term" value="C:plasma membrane"/>
    <property type="evidence" value="ECO:0007669"/>
    <property type="project" value="UniProtKB-SubCell"/>
</dbReference>
<dbReference type="InterPro" id="IPR000802">
    <property type="entry name" value="Arsenical_pump_ArsB"/>
</dbReference>
<evidence type="ECO:0000256" key="7">
    <source>
        <dbReference type="ARBA" id="ARBA00023136"/>
    </source>
</evidence>
<evidence type="ECO:0000256" key="2">
    <source>
        <dbReference type="ARBA" id="ARBA00009843"/>
    </source>
</evidence>
<reference evidence="10 11" key="1">
    <citation type="submission" date="2019-02" db="EMBL/GenBank/DDBJ databases">
        <title>Deep-cultivation of Planctomycetes and their phenomic and genomic characterization uncovers novel biology.</title>
        <authorList>
            <person name="Wiegand S."/>
            <person name="Jogler M."/>
            <person name="Boedeker C."/>
            <person name="Pinto D."/>
            <person name="Vollmers J."/>
            <person name="Rivas-Marin E."/>
            <person name="Kohn T."/>
            <person name="Peeters S.H."/>
            <person name="Heuer A."/>
            <person name="Rast P."/>
            <person name="Oberbeckmann S."/>
            <person name="Bunk B."/>
            <person name="Jeske O."/>
            <person name="Meyerdierks A."/>
            <person name="Storesund J.E."/>
            <person name="Kallscheuer N."/>
            <person name="Luecker S."/>
            <person name="Lage O.M."/>
            <person name="Pohl T."/>
            <person name="Merkel B.J."/>
            <person name="Hornburger P."/>
            <person name="Mueller R.-W."/>
            <person name="Bruemmer F."/>
            <person name="Labrenz M."/>
            <person name="Spormann A.M."/>
            <person name="Op den Camp H."/>
            <person name="Overmann J."/>
            <person name="Amann R."/>
            <person name="Jetten M.S.M."/>
            <person name="Mascher T."/>
            <person name="Medema M.H."/>
            <person name="Devos D.P."/>
            <person name="Kaster A.-K."/>
            <person name="Ovreas L."/>
            <person name="Rohde M."/>
            <person name="Galperin M.Y."/>
            <person name="Jogler C."/>
        </authorList>
    </citation>
    <scope>NUCLEOTIDE SEQUENCE [LARGE SCALE GENOMIC DNA]</scope>
    <source>
        <strain evidence="10 11">V22</strain>
    </source>
</reference>
<feature type="transmembrane region" description="Helical" evidence="8">
    <location>
        <begin position="307"/>
        <end position="332"/>
    </location>
</feature>
<dbReference type="PANTHER" id="PTHR43568:SF1">
    <property type="entry name" value="P PROTEIN"/>
    <property type="match status" value="1"/>
</dbReference>